<dbReference type="STRING" id="1193502.SHALO_1647"/>
<feature type="chain" id="PRO_5009099500" evidence="7">
    <location>
        <begin position="19"/>
        <end position="536"/>
    </location>
</feature>
<accession>A0A1D7TK88</accession>
<keyword evidence="4 6" id="KW-0472">Membrane</keyword>
<feature type="transmembrane region" description="Helical" evidence="6">
    <location>
        <begin position="276"/>
        <end position="309"/>
    </location>
</feature>
<evidence type="ECO:0000256" key="6">
    <source>
        <dbReference type="SAM" id="Phobius"/>
    </source>
</evidence>
<proteinExistence type="predicted"/>
<keyword evidence="11" id="KW-1185">Reference proteome</keyword>
<evidence type="ECO:0000256" key="7">
    <source>
        <dbReference type="SAM" id="SignalP"/>
    </source>
</evidence>
<evidence type="ECO:0000256" key="5">
    <source>
        <dbReference type="SAM" id="MobiDB-lite"/>
    </source>
</evidence>
<feature type="signal peptide" evidence="7">
    <location>
        <begin position="1"/>
        <end position="18"/>
    </location>
</feature>
<dbReference type="InterPro" id="IPR049142">
    <property type="entry name" value="MS_channel_1st"/>
</dbReference>
<dbReference type="PANTHER" id="PTHR30566:SF5">
    <property type="entry name" value="MECHANOSENSITIVE ION CHANNEL PROTEIN 1, MITOCHONDRIAL-RELATED"/>
    <property type="match status" value="1"/>
</dbReference>
<dbReference type="KEGG" id="shal:SHALO_1647"/>
<name>A0A1D7TK88_9BACT</name>
<sequence>MPKKILWLIFLTCNLLLAETNTTSKLEESIKTEALRQKITAIDEAIKDNLWFKRYGNYLSYQKLIEELSTVDAEVKKIKNAKDKASIEKRERLVSKQESLEKQIELLQEFKNSPFSKMVESIELESYPKITNPFAIISALSYIKKIKQESADYHARIDRLDFLVGKLREKLALIEEINQIEPIITNEDMAYEAQKELNAFIAAQEIASTSYSLHVKKVDEASIRITQDITLQMKRAFNIGIFIIVVIVITLLLKFVAKRYIKDNERFYTANKIINFLNVTLILLILLFSYIENVSYLVTVLGFASAGIAIAMKDWFMSILGWMVIIFGGSFHVGDRIKVKKDGLAYVGDIIDISLLRMTLLEDITLTSYMENTRSGRVFFIPNNLIFSSVISNYTHGTMRTVWDGINIYITFDSNHKKAVHLAREITKKYAKGYTDIARKQLNLLRNQYSLKNTNVEPRIFSFVEAQGFCINCWYMTNSYAALALRGTIGCEIIDAFNQEEDITIAYQTQNINIAQQQRPSSPPDTPKSPDEKSLF</sequence>
<reference evidence="11" key="1">
    <citation type="submission" date="2016-08" db="EMBL/GenBank/DDBJ databases">
        <title>Complete genome sequence of the organohalide-respiring Epsilonproteobacterium Sulfurospirillum halorespirans.</title>
        <authorList>
            <person name="Goris T."/>
            <person name="Zimmermann J."/>
            <person name="Schenz B."/>
            <person name="Lemos M."/>
            <person name="Hackermueller J."/>
            <person name="Diekert G."/>
        </authorList>
    </citation>
    <scope>NUCLEOTIDE SEQUENCE [LARGE SCALE GENOMIC DNA]</scope>
    <source>
        <strain>DSM 13726</strain>
        <strain evidence="11">PCE-M2</strain>
    </source>
</reference>
<feature type="transmembrane region" description="Helical" evidence="6">
    <location>
        <begin position="315"/>
        <end position="334"/>
    </location>
</feature>
<evidence type="ECO:0000313" key="10">
    <source>
        <dbReference type="EMBL" id="AOO65419.1"/>
    </source>
</evidence>
<protein>
    <submittedName>
        <fullName evidence="10">Putative mechanosensitive ion channel</fullName>
    </submittedName>
</protein>
<dbReference type="Pfam" id="PF00924">
    <property type="entry name" value="MS_channel_2nd"/>
    <property type="match status" value="1"/>
</dbReference>
<comment type="subcellular location">
    <subcellularLocation>
        <location evidence="1">Membrane</location>
    </subcellularLocation>
</comment>
<feature type="region of interest" description="Disordered" evidence="5">
    <location>
        <begin position="516"/>
        <end position="536"/>
    </location>
</feature>
<evidence type="ECO:0000256" key="3">
    <source>
        <dbReference type="ARBA" id="ARBA00022989"/>
    </source>
</evidence>
<dbReference type="Gene3D" id="2.30.30.60">
    <property type="match status" value="1"/>
</dbReference>
<feature type="domain" description="Mechanosensitive ion channel MscS" evidence="8">
    <location>
        <begin position="315"/>
        <end position="396"/>
    </location>
</feature>
<dbReference type="SUPFAM" id="SSF50182">
    <property type="entry name" value="Sm-like ribonucleoproteins"/>
    <property type="match status" value="1"/>
</dbReference>
<dbReference type="InterPro" id="IPR006685">
    <property type="entry name" value="MscS_channel_2nd"/>
</dbReference>
<evidence type="ECO:0000259" key="8">
    <source>
        <dbReference type="Pfam" id="PF00924"/>
    </source>
</evidence>
<dbReference type="RefSeq" id="WP_069478118.1">
    <property type="nucleotide sequence ID" value="NZ_CP017111.1"/>
</dbReference>
<feature type="domain" description="Mechanosensitive ion channel transmembrane helices 2/3" evidence="9">
    <location>
        <begin position="272"/>
        <end position="313"/>
    </location>
</feature>
<dbReference type="Pfam" id="PF21088">
    <property type="entry name" value="MS_channel_1st"/>
    <property type="match status" value="1"/>
</dbReference>
<dbReference type="GO" id="GO:0016020">
    <property type="term" value="C:membrane"/>
    <property type="evidence" value="ECO:0007669"/>
    <property type="project" value="UniProtKB-SubCell"/>
</dbReference>
<evidence type="ECO:0000256" key="2">
    <source>
        <dbReference type="ARBA" id="ARBA00022692"/>
    </source>
</evidence>
<dbReference type="InterPro" id="IPR023408">
    <property type="entry name" value="MscS_beta-dom_sf"/>
</dbReference>
<dbReference type="Proteomes" id="UP000094609">
    <property type="component" value="Chromosome"/>
</dbReference>
<evidence type="ECO:0000259" key="9">
    <source>
        <dbReference type="Pfam" id="PF21088"/>
    </source>
</evidence>
<dbReference type="InterPro" id="IPR010920">
    <property type="entry name" value="LSM_dom_sf"/>
</dbReference>
<gene>
    <name evidence="10" type="ORF">SHALO_1647</name>
</gene>
<dbReference type="GO" id="GO:0008381">
    <property type="term" value="F:mechanosensitive monoatomic ion channel activity"/>
    <property type="evidence" value="ECO:0007669"/>
    <property type="project" value="UniProtKB-ARBA"/>
</dbReference>
<dbReference type="PANTHER" id="PTHR30566">
    <property type="entry name" value="YNAI-RELATED MECHANOSENSITIVE ION CHANNEL"/>
    <property type="match status" value="1"/>
</dbReference>
<evidence type="ECO:0000313" key="11">
    <source>
        <dbReference type="Proteomes" id="UP000094609"/>
    </source>
</evidence>
<evidence type="ECO:0000256" key="4">
    <source>
        <dbReference type="ARBA" id="ARBA00023136"/>
    </source>
</evidence>
<evidence type="ECO:0000256" key="1">
    <source>
        <dbReference type="ARBA" id="ARBA00004370"/>
    </source>
</evidence>
<dbReference type="AlphaFoldDB" id="A0A1D7TK88"/>
<feature type="transmembrane region" description="Helical" evidence="6">
    <location>
        <begin position="236"/>
        <end position="256"/>
    </location>
</feature>
<organism evidence="10 11">
    <name type="scientific">Sulfurospirillum halorespirans DSM 13726</name>
    <dbReference type="NCBI Taxonomy" id="1193502"/>
    <lineage>
        <taxon>Bacteria</taxon>
        <taxon>Pseudomonadati</taxon>
        <taxon>Campylobacterota</taxon>
        <taxon>Epsilonproteobacteria</taxon>
        <taxon>Campylobacterales</taxon>
        <taxon>Sulfurospirillaceae</taxon>
        <taxon>Sulfurospirillum</taxon>
    </lineage>
</organism>
<keyword evidence="2 6" id="KW-0812">Transmembrane</keyword>
<keyword evidence="3 6" id="KW-1133">Transmembrane helix</keyword>
<keyword evidence="7" id="KW-0732">Signal</keyword>
<dbReference type="PATRIC" id="fig|1193502.14.peg.1673"/>
<dbReference type="EMBL" id="CP017111">
    <property type="protein sequence ID" value="AOO65419.1"/>
    <property type="molecule type" value="Genomic_DNA"/>
</dbReference>